<proteinExistence type="predicted"/>
<dbReference type="RefSeq" id="XP_022620332.1">
    <property type="nucleotide sequence ID" value="XM_022764611.1"/>
</dbReference>
<dbReference type="RefSeq" id="XP_022620330.1">
    <property type="nucleotide sequence ID" value="XM_022764609.1"/>
</dbReference>
<dbReference type="SUPFAM" id="SSF55729">
    <property type="entry name" value="Acyl-CoA N-acyltransferases (Nat)"/>
    <property type="match status" value="1"/>
</dbReference>
<dbReference type="RefSeq" id="XP_022620331.1">
    <property type="nucleotide sequence ID" value="XM_022764610.1"/>
</dbReference>
<reference evidence="1" key="1">
    <citation type="submission" date="2025-05" db="UniProtKB">
        <authorList>
            <consortium name="Ensembl"/>
        </authorList>
    </citation>
    <scope>IDENTIFICATION</scope>
</reference>
<dbReference type="CTD" id="434197"/>
<dbReference type="AlphaFoldDB" id="A0A3B4UN52"/>
<dbReference type="Ensembl" id="ENSSDUT00000020143.1">
    <property type="protein sequence ID" value="ENSSDUP00000019793.1"/>
    <property type="gene ID" value="ENSSDUG00000014407.1"/>
</dbReference>
<dbReference type="Proteomes" id="UP000261420">
    <property type="component" value="Unplaced"/>
</dbReference>
<dbReference type="InterPro" id="IPR016181">
    <property type="entry name" value="Acyl_CoA_acyltransferase"/>
</dbReference>
<dbReference type="CDD" id="cd04301">
    <property type="entry name" value="NAT_SF"/>
    <property type="match status" value="1"/>
</dbReference>
<dbReference type="KEGG" id="sdu:111236022"/>
<sequence>MYPVDLPDVGDTDLTLASEKYLSSLESRPSDNNEWLELSQTLKVRITANNVRRLQLFEDDQPDFAVVALHPPDDPAQVVALYLHEKWWCVDDLSRTSSKSRNGLVSVRSMMERVIVFLLSQVVERSPQEEALFSLHPRTESCKLLWRDSQAVGFYTIKHKGSLCDSWSGRCYLLPVLDTVLVRRSWRRRGLGLQMLEDFCSSFSTEEFVGVSSPLSPSMAAVCRRFLQQHEEHRDRLYEVEAPGGWTQRRNIWLNIQLGRYSLSINEESSPTLGETVRSEADHHL</sequence>
<keyword evidence="2" id="KW-1185">Reference proteome</keyword>
<accession>A0A3B4UN52</accession>
<dbReference type="InterPro" id="IPR029625">
    <property type="entry name" value="FAM169"/>
</dbReference>
<dbReference type="OMA" id="SWWPTED"/>
<dbReference type="GeneTree" id="ENSGT00510000048902"/>
<dbReference type="PANTHER" id="PTHR22442:SF4">
    <property type="entry name" value="PROTEIN FAM169BP"/>
    <property type="match status" value="1"/>
</dbReference>
<dbReference type="PANTHER" id="PTHR22442">
    <property type="match status" value="1"/>
</dbReference>
<dbReference type="Ensembl" id="ENSSDUT00000020136.1">
    <property type="protein sequence ID" value="ENSSDUP00000019786.1"/>
    <property type="gene ID" value="ENSSDUG00000014407.1"/>
</dbReference>
<organism evidence="1 2">
    <name type="scientific">Seriola dumerili</name>
    <name type="common">Greater amberjack</name>
    <name type="synonym">Caranx dumerili</name>
    <dbReference type="NCBI Taxonomy" id="41447"/>
    <lineage>
        <taxon>Eukaryota</taxon>
        <taxon>Metazoa</taxon>
        <taxon>Chordata</taxon>
        <taxon>Craniata</taxon>
        <taxon>Vertebrata</taxon>
        <taxon>Euteleostomi</taxon>
        <taxon>Actinopterygii</taxon>
        <taxon>Neopterygii</taxon>
        <taxon>Teleostei</taxon>
        <taxon>Neoteleostei</taxon>
        <taxon>Acanthomorphata</taxon>
        <taxon>Carangaria</taxon>
        <taxon>Carangiformes</taxon>
        <taxon>Carangidae</taxon>
        <taxon>Seriola</taxon>
    </lineage>
</organism>
<dbReference type="STRING" id="41447.ENSSDUP00000019793"/>
<evidence type="ECO:0000313" key="2">
    <source>
        <dbReference type="Proteomes" id="UP000261420"/>
    </source>
</evidence>
<dbReference type="RefSeq" id="XP_022620329.1">
    <property type="nucleotide sequence ID" value="XM_022764608.1"/>
</dbReference>
<evidence type="ECO:0000313" key="1">
    <source>
        <dbReference type="Ensembl" id="ENSSDUP00000019793.1"/>
    </source>
</evidence>
<name>A0A3B4UN52_SERDU</name>
<dbReference type="GeneID" id="111236022"/>
<protein>
    <submittedName>
        <fullName evidence="1">Protein FAM169B-like</fullName>
    </submittedName>
</protein>